<protein>
    <submittedName>
        <fullName evidence="1">Uncharacterized protein</fullName>
    </submittedName>
</protein>
<dbReference type="OrthoDB" id="2282487at2759"/>
<dbReference type="Proteomes" id="UP000603453">
    <property type="component" value="Unassembled WGS sequence"/>
</dbReference>
<name>A0A8H7ULU2_9FUNG</name>
<dbReference type="AlphaFoldDB" id="A0A8H7ULU2"/>
<dbReference type="EMBL" id="JAEPRD010000554">
    <property type="protein sequence ID" value="KAG2190806.1"/>
    <property type="molecule type" value="Genomic_DNA"/>
</dbReference>
<evidence type="ECO:0000313" key="1">
    <source>
        <dbReference type="EMBL" id="KAG2190806.1"/>
    </source>
</evidence>
<evidence type="ECO:0000313" key="2">
    <source>
        <dbReference type="Proteomes" id="UP000603453"/>
    </source>
</evidence>
<comment type="caution">
    <text evidence="1">The sequence shown here is derived from an EMBL/GenBank/DDBJ whole genome shotgun (WGS) entry which is preliminary data.</text>
</comment>
<proteinExistence type="predicted"/>
<accession>A0A8H7ULU2</accession>
<organism evidence="1 2">
    <name type="scientific">Mucor saturninus</name>
    <dbReference type="NCBI Taxonomy" id="64648"/>
    <lineage>
        <taxon>Eukaryota</taxon>
        <taxon>Fungi</taxon>
        <taxon>Fungi incertae sedis</taxon>
        <taxon>Mucoromycota</taxon>
        <taxon>Mucoromycotina</taxon>
        <taxon>Mucoromycetes</taxon>
        <taxon>Mucorales</taxon>
        <taxon>Mucorineae</taxon>
        <taxon>Mucoraceae</taxon>
        <taxon>Mucor</taxon>
    </lineage>
</organism>
<keyword evidence="2" id="KW-1185">Reference proteome</keyword>
<sequence>MEVDVDGYRLADKVDFDSYMEIKPPEKPDASIKADKMVSTAASGPVFYYKKHGVNVKGHFSTWFMMTT</sequence>
<reference evidence="1" key="1">
    <citation type="submission" date="2020-12" db="EMBL/GenBank/DDBJ databases">
        <title>Metabolic potential, ecology and presence of endohyphal bacteria is reflected in genomic diversity of Mucoromycotina.</title>
        <authorList>
            <person name="Muszewska A."/>
            <person name="Okrasinska A."/>
            <person name="Steczkiewicz K."/>
            <person name="Drgas O."/>
            <person name="Orlowska M."/>
            <person name="Perlinska-Lenart U."/>
            <person name="Aleksandrzak-Piekarczyk T."/>
            <person name="Szatraj K."/>
            <person name="Zielenkiewicz U."/>
            <person name="Pilsyk S."/>
            <person name="Malc E."/>
            <person name="Mieczkowski P."/>
            <person name="Kruszewska J.S."/>
            <person name="Biernat P."/>
            <person name="Pawlowska J."/>
        </authorList>
    </citation>
    <scope>NUCLEOTIDE SEQUENCE</scope>
    <source>
        <strain evidence="1">WA0000017839</strain>
    </source>
</reference>
<gene>
    <name evidence="1" type="ORF">INT47_002546</name>
</gene>